<dbReference type="PANTHER" id="PTHR30535:SF7">
    <property type="entry name" value="IRON(III) DICITRATE-BINDING PROTEIN"/>
    <property type="match status" value="1"/>
</dbReference>
<dbReference type="STRING" id="39482.ERS852491_03386"/>
<feature type="signal peptide" evidence="3">
    <location>
        <begin position="1"/>
        <end position="24"/>
    </location>
</feature>
<evidence type="ECO:0000256" key="2">
    <source>
        <dbReference type="SAM" id="Coils"/>
    </source>
</evidence>
<dbReference type="PROSITE" id="PS51257">
    <property type="entry name" value="PROKAR_LIPOPROTEIN"/>
    <property type="match status" value="1"/>
</dbReference>
<sequence>MKLRNKLISIMLVLALGMSITACGKDASDADAAAAEKAKPAQEEESKSEGEFPFTLKTQDDIEVTFTHVPERVIAANACTGDELMAMGLGDKIIGRAYTNSKINPKWNDEYLKIPELAESAPSLEAILAEEPDFIYGRSSAFSEKNNTEHETLNGYGIMSLASIEGYTIGADVDVVYEDFYNLGRIFDLEDKAEEIVDAMKAQIESAENAVKGQETVKVFVYDMAQDGGAYTCGNNFTAKLIEHAGGKNIFSDMDKTWANVSWEEVVERAPEVIVIDDYGDTSLEQKISELKENPALAAVPAIANDRIISVNLCEVFASSMTGDTIEKFAKAFHPDCFE</sequence>
<dbReference type="PANTHER" id="PTHR30535">
    <property type="entry name" value="VITAMIN B12-BINDING PROTEIN"/>
    <property type="match status" value="1"/>
</dbReference>
<dbReference type="AlphaFoldDB" id="A0A174I6X5"/>
<evidence type="ECO:0000256" key="1">
    <source>
        <dbReference type="ARBA" id="ARBA00008814"/>
    </source>
</evidence>
<proteinExistence type="inferred from homology"/>
<dbReference type="SUPFAM" id="SSF53807">
    <property type="entry name" value="Helical backbone' metal receptor"/>
    <property type="match status" value="1"/>
</dbReference>
<evidence type="ECO:0000313" key="5">
    <source>
        <dbReference type="EMBL" id="CUO81357.1"/>
    </source>
</evidence>
<reference evidence="5 6" key="1">
    <citation type="submission" date="2015-09" db="EMBL/GenBank/DDBJ databases">
        <authorList>
            <consortium name="Pathogen Informatics"/>
        </authorList>
    </citation>
    <scope>NUCLEOTIDE SEQUENCE [LARGE SCALE GENOMIC DNA]</scope>
    <source>
        <strain evidence="5 6">2789STDY5834876</strain>
    </source>
</reference>
<gene>
    <name evidence="5" type="ORF">ERS852491_03386</name>
</gene>
<dbReference type="EMBL" id="CYZU01000036">
    <property type="protein sequence ID" value="CUO81357.1"/>
    <property type="molecule type" value="Genomic_DNA"/>
</dbReference>
<feature type="domain" description="Fe/B12 periplasmic-binding" evidence="4">
    <location>
        <begin position="72"/>
        <end position="339"/>
    </location>
</feature>
<keyword evidence="2" id="KW-0175">Coiled coil</keyword>
<name>A0A174I6X5_9FIRM</name>
<comment type="similarity">
    <text evidence="1">Belongs to the bacterial solute-binding protein 8 family.</text>
</comment>
<evidence type="ECO:0000313" key="6">
    <source>
        <dbReference type="Proteomes" id="UP000095544"/>
    </source>
</evidence>
<organism evidence="5 6">
    <name type="scientific">Faecalicatena contorta</name>
    <dbReference type="NCBI Taxonomy" id="39482"/>
    <lineage>
        <taxon>Bacteria</taxon>
        <taxon>Bacillati</taxon>
        <taxon>Bacillota</taxon>
        <taxon>Clostridia</taxon>
        <taxon>Lachnospirales</taxon>
        <taxon>Lachnospiraceae</taxon>
        <taxon>Faecalicatena</taxon>
    </lineage>
</organism>
<protein>
    <submittedName>
        <fullName evidence="5">Corrinoid ABC transporter substrate-binding protein</fullName>
    </submittedName>
</protein>
<dbReference type="Proteomes" id="UP000095544">
    <property type="component" value="Unassembled WGS sequence"/>
</dbReference>
<evidence type="ECO:0000259" key="4">
    <source>
        <dbReference type="PROSITE" id="PS50983"/>
    </source>
</evidence>
<dbReference type="Pfam" id="PF01497">
    <property type="entry name" value="Peripla_BP_2"/>
    <property type="match status" value="1"/>
</dbReference>
<feature type="chain" id="PRO_5039169931" evidence="3">
    <location>
        <begin position="25"/>
        <end position="339"/>
    </location>
</feature>
<dbReference type="OrthoDB" id="89746at2"/>
<dbReference type="Gene3D" id="3.40.50.1980">
    <property type="entry name" value="Nitrogenase molybdenum iron protein domain"/>
    <property type="match status" value="2"/>
</dbReference>
<dbReference type="InterPro" id="IPR002491">
    <property type="entry name" value="ABC_transptr_periplasmic_BD"/>
</dbReference>
<feature type="coiled-coil region" evidence="2">
    <location>
        <begin position="190"/>
        <end position="217"/>
    </location>
</feature>
<keyword evidence="3" id="KW-0732">Signal</keyword>
<dbReference type="RefSeq" id="WP_055154381.1">
    <property type="nucleotide sequence ID" value="NZ_CYZU01000036.1"/>
</dbReference>
<dbReference type="PROSITE" id="PS50983">
    <property type="entry name" value="FE_B12_PBP"/>
    <property type="match status" value="1"/>
</dbReference>
<evidence type="ECO:0000256" key="3">
    <source>
        <dbReference type="SAM" id="SignalP"/>
    </source>
</evidence>
<accession>A0A174I6X5</accession>
<dbReference type="InterPro" id="IPR050902">
    <property type="entry name" value="ABC_Transporter_SBP"/>
</dbReference>